<name>A0AAN7PNY2_MYCAM</name>
<evidence type="ECO:0000313" key="1">
    <source>
        <dbReference type="EMBL" id="KAK4826206.1"/>
    </source>
</evidence>
<evidence type="ECO:0000313" key="2">
    <source>
        <dbReference type="Proteomes" id="UP001333110"/>
    </source>
</evidence>
<dbReference type="PANTHER" id="PTHR33332">
    <property type="entry name" value="REVERSE TRANSCRIPTASE DOMAIN-CONTAINING PROTEIN"/>
    <property type="match status" value="1"/>
</dbReference>
<accession>A0AAN7PNY2</accession>
<evidence type="ECO:0008006" key="3">
    <source>
        <dbReference type="Google" id="ProtNLM"/>
    </source>
</evidence>
<gene>
    <name evidence="1" type="ORF">QYF61_006150</name>
</gene>
<proteinExistence type="predicted"/>
<keyword evidence="2" id="KW-1185">Reference proteome</keyword>
<dbReference type="Proteomes" id="UP001333110">
    <property type="component" value="Unassembled WGS sequence"/>
</dbReference>
<organism evidence="1 2">
    <name type="scientific">Mycteria americana</name>
    <name type="common">Wood stork</name>
    <dbReference type="NCBI Taxonomy" id="33587"/>
    <lineage>
        <taxon>Eukaryota</taxon>
        <taxon>Metazoa</taxon>
        <taxon>Chordata</taxon>
        <taxon>Craniata</taxon>
        <taxon>Vertebrata</taxon>
        <taxon>Euteleostomi</taxon>
        <taxon>Archelosauria</taxon>
        <taxon>Archosauria</taxon>
        <taxon>Dinosauria</taxon>
        <taxon>Saurischia</taxon>
        <taxon>Theropoda</taxon>
        <taxon>Coelurosauria</taxon>
        <taxon>Aves</taxon>
        <taxon>Neognathae</taxon>
        <taxon>Neoaves</taxon>
        <taxon>Aequornithes</taxon>
        <taxon>Ciconiiformes</taxon>
        <taxon>Ciconiidae</taxon>
        <taxon>Mycteria</taxon>
    </lineage>
</organism>
<dbReference type="EMBL" id="JAUNZN010000002">
    <property type="protein sequence ID" value="KAK4826206.1"/>
    <property type="molecule type" value="Genomic_DNA"/>
</dbReference>
<reference evidence="1 2" key="1">
    <citation type="journal article" date="2023" name="J. Hered.">
        <title>Chromosome-level genome of the wood stork (Mycteria americana) provides insight into avian chromosome evolution.</title>
        <authorList>
            <person name="Flamio R. Jr."/>
            <person name="Ramstad K.M."/>
        </authorList>
    </citation>
    <scope>NUCLEOTIDE SEQUENCE [LARGE SCALE GENOMIC DNA]</scope>
    <source>
        <strain evidence="1">JAX WOST 10</strain>
    </source>
</reference>
<protein>
    <recommendedName>
        <fullName evidence="3">Reverse transcriptase domain-containing protein</fullName>
    </recommendedName>
</protein>
<dbReference type="AlphaFoldDB" id="A0AAN7PNY2"/>
<comment type="caution">
    <text evidence="1">The sequence shown here is derived from an EMBL/GenBank/DDBJ whole genome shotgun (WGS) entry which is preliminary data.</text>
</comment>
<sequence>MHRCSLRHSAPLGVFREQIETRGVLGLATAQAFASFGACTKLLVVLVKGLSAPITVPQGSIVCPTLFNIFKNDLDDGIAYDTKLGGEVDTSEGRAILQRDLDKLKECASKNCMRFNKDRGTASRDRDVVIPLYSALVRLHLEYCVQFWSPQFKKDTGRLEGFQRSAMKVAEGLENLPDQEGKTKAVRSLLPGEEKARGDLITVF</sequence>